<evidence type="ECO:0000313" key="3">
    <source>
        <dbReference type="Proteomes" id="UP000284375"/>
    </source>
</evidence>
<sequence length="267" mass="29453">MGSMAGMRASSTAPKTSSNHHPKDAVASFAVPEVYETFRFVIQGIEKTFTTFHWLIRHRSAHRNKWGAKERTVDGILDETHARLAKLSTKKLAKVEETSGVVMGVCRRHLAYFVILASVALVQKPPVSFSIVDTSARSSSMYSGFEDIRSSKTLVKEIDPEDDVGKECVISRYLDNSSYDAEDGAALKDIEACRAISSTVQTYLGPYGDGIRPKTVIEHLQKTIFTSEAAAHYPSVVFLVTARQQQESAEMATASFVIVLDGRPENF</sequence>
<reference evidence="2 3" key="1">
    <citation type="submission" date="2015-09" db="EMBL/GenBank/DDBJ databases">
        <title>Host preference determinants of Valsa canker pathogens revealed by comparative genomics.</title>
        <authorList>
            <person name="Yin Z."/>
            <person name="Huang L."/>
        </authorList>
    </citation>
    <scope>NUCLEOTIDE SEQUENCE [LARGE SCALE GENOMIC DNA]</scope>
    <source>
        <strain evidence="2 3">YSFL</strain>
    </source>
</reference>
<feature type="region of interest" description="Disordered" evidence="1">
    <location>
        <begin position="1"/>
        <end position="22"/>
    </location>
</feature>
<comment type="caution">
    <text evidence="2">The sequence shown here is derived from an EMBL/GenBank/DDBJ whole genome shotgun (WGS) entry which is preliminary data.</text>
</comment>
<name>A0A423VCL5_CYTCH</name>
<dbReference type="AlphaFoldDB" id="A0A423VCL5"/>
<protein>
    <submittedName>
        <fullName evidence="2">Uncharacterized protein</fullName>
    </submittedName>
</protein>
<proteinExistence type="predicted"/>
<gene>
    <name evidence="2" type="ORF">VSDG_09497</name>
</gene>
<evidence type="ECO:0000256" key="1">
    <source>
        <dbReference type="SAM" id="MobiDB-lite"/>
    </source>
</evidence>
<accession>A0A423VCL5</accession>
<organism evidence="2 3">
    <name type="scientific">Cytospora chrysosperma</name>
    <name type="common">Cytospora canker fungus</name>
    <name type="synonym">Sphaeria chrysosperma</name>
    <dbReference type="NCBI Taxonomy" id="252740"/>
    <lineage>
        <taxon>Eukaryota</taxon>
        <taxon>Fungi</taxon>
        <taxon>Dikarya</taxon>
        <taxon>Ascomycota</taxon>
        <taxon>Pezizomycotina</taxon>
        <taxon>Sordariomycetes</taxon>
        <taxon>Sordariomycetidae</taxon>
        <taxon>Diaporthales</taxon>
        <taxon>Cytosporaceae</taxon>
        <taxon>Cytospora</taxon>
    </lineage>
</organism>
<dbReference type="Proteomes" id="UP000284375">
    <property type="component" value="Unassembled WGS sequence"/>
</dbReference>
<dbReference type="STRING" id="252740.A0A423VCL5"/>
<dbReference type="EMBL" id="LJZO01000064">
    <property type="protein sequence ID" value="ROV88702.1"/>
    <property type="molecule type" value="Genomic_DNA"/>
</dbReference>
<feature type="compositionally biased region" description="Polar residues" evidence="1">
    <location>
        <begin position="9"/>
        <end position="19"/>
    </location>
</feature>
<keyword evidence="3" id="KW-1185">Reference proteome</keyword>
<evidence type="ECO:0000313" key="2">
    <source>
        <dbReference type="EMBL" id="ROV88702.1"/>
    </source>
</evidence>